<keyword evidence="4" id="KW-1185">Reference proteome</keyword>
<accession>A0A7K3LJH9</accession>
<evidence type="ECO:0000313" key="3">
    <source>
        <dbReference type="EMBL" id="NDK88358.1"/>
    </source>
</evidence>
<dbReference type="Gene3D" id="2.60.60.30">
    <property type="entry name" value="sav2460 like domains"/>
    <property type="match status" value="2"/>
</dbReference>
<name>A0A7K3LJH9_9ACTN</name>
<dbReference type="CDD" id="cd06974">
    <property type="entry name" value="TerD_like"/>
    <property type="match status" value="2"/>
</dbReference>
<dbReference type="InterPro" id="IPR003325">
    <property type="entry name" value="TerD"/>
</dbReference>
<proteinExistence type="predicted"/>
<evidence type="ECO:0000259" key="2">
    <source>
        <dbReference type="Pfam" id="PF02342"/>
    </source>
</evidence>
<feature type="domain" description="TerD" evidence="2">
    <location>
        <begin position="27"/>
        <end position="160"/>
    </location>
</feature>
<comment type="caution">
    <text evidence="3">The sequence shown here is derived from an EMBL/GenBank/DDBJ whole genome shotgun (WGS) entry which is preliminary data.</text>
</comment>
<dbReference type="Proteomes" id="UP000466307">
    <property type="component" value="Unassembled WGS sequence"/>
</dbReference>
<dbReference type="EMBL" id="JAADZU010000004">
    <property type="protein sequence ID" value="NDK88358.1"/>
    <property type="molecule type" value="Genomic_DNA"/>
</dbReference>
<gene>
    <name evidence="3" type="ORF">GYA93_01985</name>
</gene>
<dbReference type="AlphaFoldDB" id="A0A7K3LJH9"/>
<feature type="compositionally biased region" description="Pro residues" evidence="1">
    <location>
        <begin position="169"/>
        <end position="198"/>
    </location>
</feature>
<dbReference type="Pfam" id="PF02342">
    <property type="entry name" value="TerD"/>
    <property type="match status" value="2"/>
</dbReference>
<dbReference type="RefSeq" id="WP_059034985.1">
    <property type="nucleotide sequence ID" value="NZ_JAADZU010000004.1"/>
</dbReference>
<feature type="region of interest" description="Disordered" evidence="1">
    <location>
        <begin position="162"/>
        <end position="206"/>
    </location>
</feature>
<dbReference type="PANTHER" id="PTHR32097">
    <property type="entry name" value="CAMP-BINDING PROTEIN 1-RELATED"/>
    <property type="match status" value="1"/>
</dbReference>
<evidence type="ECO:0000256" key="1">
    <source>
        <dbReference type="SAM" id="MobiDB-lite"/>
    </source>
</evidence>
<protein>
    <submittedName>
        <fullName evidence="3">Stress protein</fullName>
    </submittedName>
</protein>
<sequence length="387" mass="41530">MSALIKGQNGPLTSPEIIVDVEFAALADVSALLVTDQAVVRNDADFVFYNQPSGPGVDLRPGPGRLGRLHISTGRIPAEIAAVRTVLTLDDAGLTFGGFPAPTARLLDQNGTELYSFAIDGLSSESVVVAVEVYRRNREWKVRAIGQGYAGGFAELVRDHGVSVDDEPAPPQPMPSQPAPSQPMSPPDAPTPAAPPAPEISLSKARPVNLTKGQRVVLRKDGGVPLTDITMGLGWDPARGGRIDLDASVLMYSGGECVEIVCFYHLRSQDGSIVHSGDNLTGRGDGDDETISLALQRIPPHIDRLGFTVTSFMGQSFKSVRNAYCRLVDSTTGAELARYTLNEKVPYTAMLMAVIDRQNGEWKLRAVGEGFRARTPKKAAKQARQFL</sequence>
<organism evidence="3 4">
    <name type="scientific">Gordonia desulfuricans</name>
    <dbReference type="NCBI Taxonomy" id="89051"/>
    <lineage>
        <taxon>Bacteria</taxon>
        <taxon>Bacillati</taxon>
        <taxon>Actinomycetota</taxon>
        <taxon>Actinomycetes</taxon>
        <taxon>Mycobacteriales</taxon>
        <taxon>Gordoniaceae</taxon>
        <taxon>Gordonia</taxon>
    </lineage>
</organism>
<dbReference type="PANTHER" id="PTHR32097:SF17">
    <property type="entry name" value="CAMP-BINDING PROTEIN 1-RELATED"/>
    <property type="match status" value="1"/>
</dbReference>
<reference evidence="3 4" key="1">
    <citation type="submission" date="2020-01" db="EMBL/GenBank/DDBJ databases">
        <title>Investigation of new actinobacteria for the biodesulphurisation of diesel fuel.</title>
        <authorList>
            <person name="Athi Narayanan S.M."/>
        </authorList>
    </citation>
    <scope>NUCLEOTIDE SEQUENCE [LARGE SCALE GENOMIC DNA]</scope>
    <source>
        <strain evidence="3 4">213E</strain>
    </source>
</reference>
<dbReference type="InterPro" id="IPR051324">
    <property type="entry name" value="Stress/Tellurium_Resist"/>
</dbReference>
<feature type="domain" description="TerD" evidence="2">
    <location>
        <begin position="208"/>
        <end position="372"/>
    </location>
</feature>
<evidence type="ECO:0000313" key="4">
    <source>
        <dbReference type="Proteomes" id="UP000466307"/>
    </source>
</evidence>